<dbReference type="InterPro" id="IPR050245">
    <property type="entry name" value="PrsA_foldase"/>
</dbReference>
<keyword evidence="1 4" id="KW-0413">Isomerase</keyword>
<dbReference type="SUPFAM" id="SSF109998">
    <property type="entry name" value="Triger factor/SurA peptide-binding domain-like"/>
    <property type="match status" value="1"/>
</dbReference>
<dbReference type="Gene3D" id="3.10.50.40">
    <property type="match status" value="1"/>
</dbReference>
<dbReference type="HOGENOM" id="CLU_034646_5_3_0"/>
<dbReference type="Proteomes" id="UP000011704">
    <property type="component" value="Unassembled WGS sequence"/>
</dbReference>
<dbReference type="Pfam" id="PF00639">
    <property type="entry name" value="Rotamase"/>
    <property type="match status" value="1"/>
</dbReference>
<feature type="signal peptide" evidence="2">
    <location>
        <begin position="1"/>
        <end position="27"/>
    </location>
</feature>
<dbReference type="AlphaFoldDB" id="M1Z898"/>
<evidence type="ECO:0000259" key="3">
    <source>
        <dbReference type="PROSITE" id="PS50198"/>
    </source>
</evidence>
<evidence type="ECO:0000313" key="5">
    <source>
        <dbReference type="Proteomes" id="UP000011704"/>
    </source>
</evidence>
<dbReference type="SUPFAM" id="SSF54534">
    <property type="entry name" value="FKBP-like"/>
    <property type="match status" value="1"/>
</dbReference>
<dbReference type="GO" id="GO:0003755">
    <property type="term" value="F:peptidyl-prolyl cis-trans isomerase activity"/>
    <property type="evidence" value="ECO:0007669"/>
    <property type="project" value="UniProtKB-KW"/>
</dbReference>
<keyword evidence="2" id="KW-0732">Signal</keyword>
<feature type="chain" id="PRO_5007921499" evidence="2">
    <location>
        <begin position="28"/>
        <end position="385"/>
    </location>
</feature>
<dbReference type="InterPro" id="IPR000297">
    <property type="entry name" value="PPIase_PpiC"/>
</dbReference>
<dbReference type="InParanoid" id="M1Z898"/>
<accession>M1Z898</accession>
<feature type="domain" description="PpiC" evidence="3">
    <location>
        <begin position="194"/>
        <end position="310"/>
    </location>
</feature>
<dbReference type="PROSITE" id="PS50198">
    <property type="entry name" value="PPIC_PPIASE_2"/>
    <property type="match status" value="1"/>
</dbReference>
<dbReference type="InterPro" id="IPR046357">
    <property type="entry name" value="PPIase_dom_sf"/>
</dbReference>
<dbReference type="Gene3D" id="1.10.4030.10">
    <property type="entry name" value="Porin chaperone SurA, peptide-binding domain"/>
    <property type="match status" value="1"/>
</dbReference>
<name>M1Z898_NITG3</name>
<comment type="caution">
    <text evidence="4">The sequence shown here is derived from an EMBL/GenBank/DDBJ whole genome shotgun (WGS) entry which is preliminary data.</text>
</comment>
<evidence type="ECO:0000256" key="2">
    <source>
        <dbReference type="SAM" id="SignalP"/>
    </source>
</evidence>
<sequence>MHFKTPSRLLLPLLLAALLLWPHVSIAQVADSHAPEEARMEINGRLVPPIVATVNGKEIPGTMLVSQVQMYKMFHQQQGHRVSPKQEAEYSKEALDNLIGQELLFQKAKAWGITVDEKTVQGEIQKIQSQFPSEELFKRALHVQGLNEGLLQTSIERQLVEEQVTRTRLAPKANVSDAAVKTFYEENREQFLQPPRWEFSHIFTAALKKNEPEDPKLQERFHKLQGMVETDARNKIENALNEIKSGKQFEDVAKEYSEHEETRQNGGKWGTMAQHEMPEEIYEVVSKLKPGQTSGIVRSEYGFHILRLDAALPEEVVPLDQVKTDLLNHLLKEEVKKKRTSWFPSCAMRRMSRCSFKKRHCRTTPCPFMRGRGTSIICVTTSNPK</sequence>
<dbReference type="Pfam" id="PF13624">
    <property type="entry name" value="SurA_N_3"/>
    <property type="match status" value="1"/>
</dbReference>
<evidence type="ECO:0000256" key="1">
    <source>
        <dbReference type="PROSITE-ProRule" id="PRU00278"/>
    </source>
</evidence>
<dbReference type="STRING" id="1266370.NITGR_100034"/>
<organism evidence="4 5">
    <name type="scientific">Nitrospina gracilis (strain 3/211)</name>
    <dbReference type="NCBI Taxonomy" id="1266370"/>
    <lineage>
        <taxon>Bacteria</taxon>
        <taxon>Pseudomonadati</taxon>
        <taxon>Nitrospinota/Tectimicrobiota group</taxon>
        <taxon>Nitrospinota</taxon>
        <taxon>Nitrospinia</taxon>
        <taxon>Nitrospinales</taxon>
        <taxon>Nitrospinaceae</taxon>
        <taxon>Nitrospina</taxon>
    </lineage>
</organism>
<dbReference type="PANTHER" id="PTHR47245:SF2">
    <property type="entry name" value="PEPTIDYL-PROLYL CIS-TRANS ISOMERASE HP_0175-RELATED"/>
    <property type="match status" value="1"/>
</dbReference>
<protein>
    <submittedName>
        <fullName evidence="4">Putative PpiC-type peptidyl-prolyl cis-trans isomerase</fullName>
    </submittedName>
</protein>
<dbReference type="EMBL" id="CAQJ01000002">
    <property type="protein sequence ID" value="CCQ89229.1"/>
    <property type="molecule type" value="Genomic_DNA"/>
</dbReference>
<reference evidence="4 5" key="1">
    <citation type="journal article" date="2013" name="Front. Microbiol.">
        <title>The genome of Nitrospina gracilis illuminates the metabolism and evolution of the major marine nitrite oxidizer.</title>
        <authorList>
            <person name="Luecker S."/>
            <person name="Nowka B."/>
            <person name="Rattei T."/>
            <person name="Spieck E."/>
            <person name="and Daims H."/>
        </authorList>
    </citation>
    <scope>NUCLEOTIDE SEQUENCE [LARGE SCALE GENOMIC DNA]</scope>
    <source>
        <strain evidence="4 5">3/211</strain>
    </source>
</reference>
<evidence type="ECO:0000313" key="4">
    <source>
        <dbReference type="EMBL" id="CCQ89229.1"/>
    </source>
</evidence>
<dbReference type="InterPro" id="IPR027304">
    <property type="entry name" value="Trigger_fact/SurA_dom_sf"/>
</dbReference>
<proteinExistence type="predicted"/>
<dbReference type="OrthoDB" id="14196at2"/>
<gene>
    <name evidence="4" type="ORF">NITGR_100034</name>
</gene>
<dbReference type="RefSeq" id="WP_005005396.1">
    <property type="nucleotide sequence ID" value="NZ_HG422173.1"/>
</dbReference>
<keyword evidence="1" id="KW-0697">Rotamase</keyword>
<dbReference type="PANTHER" id="PTHR47245">
    <property type="entry name" value="PEPTIDYLPROLYL ISOMERASE"/>
    <property type="match status" value="1"/>
</dbReference>
<keyword evidence="5" id="KW-1185">Reference proteome</keyword>